<evidence type="ECO:0008006" key="6">
    <source>
        <dbReference type="Google" id="ProtNLM"/>
    </source>
</evidence>
<accession>A0A443SP61</accession>
<feature type="domain" description="Lysine-specific demethylase 3A/B tudor" evidence="1">
    <location>
        <begin position="186"/>
        <end position="250"/>
    </location>
</feature>
<dbReference type="Pfam" id="PF22989">
    <property type="entry name" value="DUF7030"/>
    <property type="match status" value="1"/>
</dbReference>
<evidence type="ECO:0000259" key="2">
    <source>
        <dbReference type="Pfam" id="PF22988"/>
    </source>
</evidence>
<comment type="caution">
    <text evidence="4">The sequence shown here is derived from an EMBL/GenBank/DDBJ whole genome shotgun (WGS) entry which is preliminary data.</text>
</comment>
<dbReference type="InterPro" id="IPR054504">
    <property type="entry name" value="PWWP_KDM3B"/>
</dbReference>
<sequence>MAFKCREEIVGKRFLCISSPARLKLHKICDWVWRRGIVRASSHRDIHNPELCVSLCFVFNYDATILVEFDDCDWRKREWICVYEHKFQVFLIEYTLIWSLRKETPIGNDVLWPALNYKPLLDKVGLGEHHLKPIEHLLDRQLDFVDYLTLKHHQDSDFQNQKACREYPLIRECLRQWLEFQDGQKILLTTPSVLVGYRVKVYRVEGTTQWYTAVIVSYNENTKELTLTDDTVLEEHNEDPTLVHIKLIGDG</sequence>
<feature type="domain" description="Lysine-specific demethylase 3B PWWP" evidence="2">
    <location>
        <begin position="90"/>
        <end position="184"/>
    </location>
</feature>
<organism evidence="4 5">
    <name type="scientific">Leptotrombidium deliense</name>
    <dbReference type="NCBI Taxonomy" id="299467"/>
    <lineage>
        <taxon>Eukaryota</taxon>
        <taxon>Metazoa</taxon>
        <taxon>Ecdysozoa</taxon>
        <taxon>Arthropoda</taxon>
        <taxon>Chelicerata</taxon>
        <taxon>Arachnida</taxon>
        <taxon>Acari</taxon>
        <taxon>Acariformes</taxon>
        <taxon>Trombidiformes</taxon>
        <taxon>Prostigmata</taxon>
        <taxon>Anystina</taxon>
        <taxon>Parasitengona</taxon>
        <taxon>Trombiculoidea</taxon>
        <taxon>Trombiculidae</taxon>
        <taxon>Leptotrombidium</taxon>
    </lineage>
</organism>
<dbReference type="Proteomes" id="UP000288716">
    <property type="component" value="Unassembled WGS sequence"/>
</dbReference>
<dbReference type="InterPro" id="IPR054294">
    <property type="entry name" value="DUF7030"/>
</dbReference>
<evidence type="ECO:0000313" key="4">
    <source>
        <dbReference type="EMBL" id="RWS29304.1"/>
    </source>
</evidence>
<dbReference type="Pfam" id="PF22988">
    <property type="entry name" value="PWWP_KDM3B"/>
    <property type="match status" value="1"/>
</dbReference>
<dbReference type="Pfam" id="PF22987">
    <property type="entry name" value="Tudor_KDM3B"/>
    <property type="match status" value="1"/>
</dbReference>
<dbReference type="STRING" id="299467.A0A443SP61"/>
<dbReference type="AlphaFoldDB" id="A0A443SP61"/>
<keyword evidence="5" id="KW-1185">Reference proteome</keyword>
<evidence type="ECO:0000259" key="1">
    <source>
        <dbReference type="Pfam" id="PF22987"/>
    </source>
</evidence>
<proteinExistence type="predicted"/>
<dbReference type="InterPro" id="IPR054503">
    <property type="entry name" value="KDM3AB_Tudor"/>
</dbReference>
<protein>
    <recommendedName>
        <fullName evidence="6">JmjC domain-containing histone demethylation protein 2C</fullName>
    </recommendedName>
</protein>
<dbReference type="OrthoDB" id="6511563at2759"/>
<name>A0A443SP61_9ACAR</name>
<feature type="domain" description="DUF7030" evidence="3">
    <location>
        <begin position="8"/>
        <end position="79"/>
    </location>
</feature>
<dbReference type="VEuPathDB" id="VectorBase:LDEU002736"/>
<evidence type="ECO:0000259" key="3">
    <source>
        <dbReference type="Pfam" id="PF22989"/>
    </source>
</evidence>
<dbReference type="EMBL" id="NCKV01000974">
    <property type="protein sequence ID" value="RWS29304.1"/>
    <property type="molecule type" value="Genomic_DNA"/>
</dbReference>
<gene>
    <name evidence="4" type="ORF">B4U80_00430</name>
</gene>
<reference evidence="4 5" key="1">
    <citation type="journal article" date="2018" name="Gigascience">
        <title>Genomes of trombidid mites reveal novel predicted allergens and laterally-transferred genes associated with secondary metabolism.</title>
        <authorList>
            <person name="Dong X."/>
            <person name="Chaisiri K."/>
            <person name="Xia D."/>
            <person name="Armstrong S.D."/>
            <person name="Fang Y."/>
            <person name="Donnelly M.J."/>
            <person name="Kadowaki T."/>
            <person name="McGarry J.W."/>
            <person name="Darby A.C."/>
            <person name="Makepeace B.L."/>
        </authorList>
    </citation>
    <scope>NUCLEOTIDE SEQUENCE [LARGE SCALE GENOMIC DNA]</scope>
    <source>
        <strain evidence="4">UoL-UT</strain>
    </source>
</reference>
<evidence type="ECO:0000313" key="5">
    <source>
        <dbReference type="Proteomes" id="UP000288716"/>
    </source>
</evidence>
<feature type="non-terminal residue" evidence="4">
    <location>
        <position position="251"/>
    </location>
</feature>